<dbReference type="AlphaFoldDB" id="A0A553HWY9"/>
<feature type="region of interest" description="Disordered" evidence="3">
    <location>
        <begin position="503"/>
        <end position="559"/>
    </location>
</feature>
<dbReference type="Pfam" id="PF06884">
    <property type="entry name" value="DUF1264"/>
    <property type="match status" value="1"/>
</dbReference>
<comment type="similarity">
    <text evidence="1">Belongs to the OBAP family.</text>
</comment>
<keyword evidence="2" id="KW-0175">Coiled coil</keyword>
<comment type="caution">
    <text evidence="5">The sequence shown here is derived from an EMBL/GenBank/DDBJ whole genome shotgun (WGS) entry which is preliminary data.</text>
</comment>
<proteinExistence type="inferred from homology"/>
<evidence type="ECO:0000256" key="3">
    <source>
        <dbReference type="SAM" id="MobiDB-lite"/>
    </source>
</evidence>
<dbReference type="Pfam" id="PF13577">
    <property type="entry name" value="SnoaL_4"/>
    <property type="match status" value="1"/>
</dbReference>
<dbReference type="InterPro" id="IPR010686">
    <property type="entry name" value="OBAP-like"/>
</dbReference>
<organism evidence="5 6">
    <name type="scientific">Xylaria flabelliformis</name>
    <dbReference type="NCBI Taxonomy" id="2512241"/>
    <lineage>
        <taxon>Eukaryota</taxon>
        <taxon>Fungi</taxon>
        <taxon>Dikarya</taxon>
        <taxon>Ascomycota</taxon>
        <taxon>Pezizomycotina</taxon>
        <taxon>Sordariomycetes</taxon>
        <taxon>Xylariomycetidae</taxon>
        <taxon>Xylariales</taxon>
        <taxon>Xylariaceae</taxon>
        <taxon>Xylaria</taxon>
    </lineage>
</organism>
<name>A0A553HWY9_9PEZI</name>
<dbReference type="PANTHER" id="PTHR31360:SF0">
    <property type="entry name" value="OIL BODY-ASSOCIATED PROTEIN 1B"/>
    <property type="match status" value="1"/>
</dbReference>
<evidence type="ECO:0000313" key="5">
    <source>
        <dbReference type="EMBL" id="TRX92468.1"/>
    </source>
</evidence>
<dbReference type="InterPro" id="IPR032710">
    <property type="entry name" value="NTF2-like_dom_sf"/>
</dbReference>
<dbReference type="OrthoDB" id="5175824at2759"/>
<evidence type="ECO:0000256" key="1">
    <source>
        <dbReference type="ARBA" id="ARBA00009740"/>
    </source>
</evidence>
<accession>A0A553HWY9</accession>
<dbReference type="Gene3D" id="3.10.450.50">
    <property type="match status" value="1"/>
</dbReference>
<reference evidence="6" key="1">
    <citation type="submission" date="2019-06" db="EMBL/GenBank/DDBJ databases">
        <title>Draft genome sequence of the griseofulvin-producing fungus Xylaria cubensis strain G536.</title>
        <authorList>
            <person name="Mead M.E."/>
            <person name="Raja H.A."/>
            <person name="Steenwyk J.L."/>
            <person name="Knowles S.L."/>
            <person name="Oberlies N.H."/>
            <person name="Rokas A."/>
        </authorList>
    </citation>
    <scope>NUCLEOTIDE SEQUENCE [LARGE SCALE GENOMIC DNA]</scope>
    <source>
        <strain evidence="6">G536</strain>
    </source>
</reference>
<keyword evidence="6" id="KW-1185">Reference proteome</keyword>
<dbReference type="PANTHER" id="PTHR31360">
    <property type="match status" value="1"/>
</dbReference>
<dbReference type="InterPro" id="IPR037401">
    <property type="entry name" value="SnoaL-like"/>
</dbReference>
<dbReference type="Proteomes" id="UP000319160">
    <property type="component" value="Unassembled WGS sequence"/>
</dbReference>
<dbReference type="SUPFAM" id="SSF54427">
    <property type="entry name" value="NTF2-like"/>
    <property type="match status" value="1"/>
</dbReference>
<protein>
    <recommendedName>
        <fullName evidence="4">SnoaL-like domain-containing protein</fullName>
    </recommendedName>
</protein>
<evidence type="ECO:0000313" key="6">
    <source>
        <dbReference type="Proteomes" id="UP000319160"/>
    </source>
</evidence>
<evidence type="ECO:0000256" key="2">
    <source>
        <dbReference type="SAM" id="Coils"/>
    </source>
</evidence>
<feature type="coiled-coil region" evidence="2">
    <location>
        <begin position="274"/>
        <end position="301"/>
    </location>
</feature>
<evidence type="ECO:0000259" key="4">
    <source>
        <dbReference type="Pfam" id="PF13577"/>
    </source>
</evidence>
<sequence length="559" mass="63989">MSSRTKPSNVPGEALSAEDVVLETGASLIQNFEPTKQLCAHLNAFHTYADEPGRFVEANHYCAHLTEGALYIKFSYYKSALIMQFTSQQRRPGPNARLIGIEYMITPKLYETLPAEERKLWHSHVYEVKSGMLIMPGPTAPGLRQAWEAAETQEMKHVIGLYGKVYHLWQTDRGDQLPLGEPKLMTSFTADGHFDFEKSVGERDQRFGTDWRKKKQLRQDIEEPKIHDDADFTWKSLSIIAEFESEAPGHGLSSAAGKVAIANYSYSQAIDLSRDSMDADIAELKKEVSLLRKELSRVSDEAEVRKVHFKYGYYLDKCLYNEVVDMYADHPDAYVEFLGSRYRGKAGIKRLYNGRFQSTFVNGRNGPVHGFLLDHIMMQDIVDVDPSGTHAWCRMRALMQAGTHKSVRDTHPRGHVQWWEGGLYENEYLKENGVWKLFRYRYFPFWHAEFETGWSLTKENYVPWPTKTFPEDPWGPDEIIDQKMLWPDTRVVPFHYPHPVTGKRVDDDDLRAPNYGQDAAGAELPLSLALPEGQERKGEGNTWSSEGSVRVLPELVENP</sequence>
<gene>
    <name evidence="5" type="ORF">FHL15_006635</name>
</gene>
<dbReference type="EMBL" id="VFLP01000036">
    <property type="protein sequence ID" value="TRX92468.1"/>
    <property type="molecule type" value="Genomic_DNA"/>
</dbReference>
<feature type="domain" description="SnoaL-like" evidence="4">
    <location>
        <begin position="297"/>
        <end position="440"/>
    </location>
</feature>